<evidence type="ECO:0000256" key="1">
    <source>
        <dbReference type="SAM" id="MobiDB-lite"/>
    </source>
</evidence>
<dbReference type="OrthoDB" id="3647605at2759"/>
<dbReference type="EMBL" id="BOLY01000001">
    <property type="protein sequence ID" value="GIZ36923.1"/>
    <property type="molecule type" value="Genomic_DNA"/>
</dbReference>
<protein>
    <submittedName>
        <fullName evidence="2">Uncharacterized protein</fullName>
    </submittedName>
</protein>
<accession>A0A9P3C5X2</accession>
<sequence>MAAQDKAVDLHSIEVDLVCFDKLRSILRSRQQGSTQYSAREFLETLEACKSEYEKVFNEHGDRLSETDQQLLLAEVDSLDELVRAEGEPEVASANSESPALKHEGTISPSQEASYIDSSDHDCDADHDSKPDERPEHPIMDIYRAVDIGAGEEGRDSQSLAALDGTEAEDIDSALIRSSSETDYGDDDDSESI</sequence>
<feature type="compositionally biased region" description="Basic and acidic residues" evidence="1">
    <location>
        <begin position="118"/>
        <end position="139"/>
    </location>
</feature>
<dbReference type="Proteomes" id="UP000825890">
    <property type="component" value="Unassembled WGS sequence"/>
</dbReference>
<feature type="compositionally biased region" description="Acidic residues" evidence="1">
    <location>
        <begin position="183"/>
        <end position="193"/>
    </location>
</feature>
<feature type="region of interest" description="Disordered" evidence="1">
    <location>
        <begin position="85"/>
        <end position="193"/>
    </location>
</feature>
<dbReference type="RefSeq" id="XP_044651410.1">
    <property type="nucleotide sequence ID" value="XM_044795475.1"/>
</dbReference>
<dbReference type="AlphaFoldDB" id="A0A9P3C5X2"/>
<dbReference type="GeneID" id="68285964"/>
<reference evidence="2 3" key="1">
    <citation type="submission" date="2021-01" db="EMBL/GenBank/DDBJ databases">
        <title>Cercospora kikuchii MAFF 305040 whole genome shotgun sequence.</title>
        <authorList>
            <person name="Kashiwa T."/>
            <person name="Suzuki T."/>
        </authorList>
    </citation>
    <scope>NUCLEOTIDE SEQUENCE [LARGE SCALE GENOMIC DNA]</scope>
    <source>
        <strain evidence="2 3">MAFF 305040</strain>
    </source>
</reference>
<gene>
    <name evidence="2" type="ORF">CKM354_000038900</name>
</gene>
<keyword evidence="3" id="KW-1185">Reference proteome</keyword>
<name>A0A9P3C5X2_9PEZI</name>
<proteinExistence type="predicted"/>
<comment type="caution">
    <text evidence="2">The sequence shown here is derived from an EMBL/GenBank/DDBJ whole genome shotgun (WGS) entry which is preliminary data.</text>
</comment>
<evidence type="ECO:0000313" key="3">
    <source>
        <dbReference type="Proteomes" id="UP000825890"/>
    </source>
</evidence>
<evidence type="ECO:0000313" key="2">
    <source>
        <dbReference type="EMBL" id="GIZ36923.1"/>
    </source>
</evidence>
<organism evidence="2 3">
    <name type="scientific">Cercospora kikuchii</name>
    <dbReference type="NCBI Taxonomy" id="84275"/>
    <lineage>
        <taxon>Eukaryota</taxon>
        <taxon>Fungi</taxon>
        <taxon>Dikarya</taxon>
        <taxon>Ascomycota</taxon>
        <taxon>Pezizomycotina</taxon>
        <taxon>Dothideomycetes</taxon>
        <taxon>Dothideomycetidae</taxon>
        <taxon>Mycosphaerellales</taxon>
        <taxon>Mycosphaerellaceae</taxon>
        <taxon>Cercospora</taxon>
    </lineage>
</organism>